<comment type="caution">
    <text evidence="1">The sequence shown here is derived from an EMBL/GenBank/DDBJ whole genome shotgun (WGS) entry which is preliminary data.</text>
</comment>
<dbReference type="InterPro" id="IPR038573">
    <property type="entry name" value="BrnT_sf"/>
</dbReference>
<evidence type="ECO:0000313" key="1">
    <source>
        <dbReference type="EMBL" id="MDO2409028.1"/>
    </source>
</evidence>
<organism evidence="1 2">
    <name type="scientific">Campylobacter magnus</name>
    <dbReference type="NCBI Taxonomy" id="3026462"/>
    <lineage>
        <taxon>Bacteria</taxon>
        <taxon>Pseudomonadati</taxon>
        <taxon>Campylobacterota</taxon>
        <taxon>Epsilonproteobacteria</taxon>
        <taxon>Campylobacterales</taxon>
        <taxon>Campylobacteraceae</taxon>
        <taxon>Campylobacter</taxon>
    </lineage>
</organism>
<dbReference type="Pfam" id="PF04365">
    <property type="entry name" value="BrnT_toxin"/>
    <property type="match status" value="1"/>
</dbReference>
<gene>
    <name evidence="1" type="ORF">Q2362_02795</name>
</gene>
<dbReference type="InterPro" id="IPR007460">
    <property type="entry name" value="BrnT_toxin"/>
</dbReference>
<dbReference type="Gene3D" id="3.10.450.530">
    <property type="entry name" value="Ribonuclease toxin, BrnT, of type II toxin-antitoxin system"/>
    <property type="match status" value="1"/>
</dbReference>
<dbReference type="EMBL" id="JAULJQ010000002">
    <property type="protein sequence ID" value="MDO2409028.1"/>
    <property type="molecule type" value="Genomic_DNA"/>
</dbReference>
<reference evidence="1 2" key="1">
    <citation type="submission" date="2023-06" db="EMBL/GenBank/DDBJ databases">
        <title>Campylobacter magnum sp. nov., isolated from cecal contents of domestic pigs (Sus scrofa domesticus).</title>
        <authorList>
            <person name="Papic B."/>
            <person name="Gruntar I."/>
        </authorList>
    </citation>
    <scope>NUCLEOTIDE SEQUENCE [LARGE SCALE GENOMIC DNA]</scope>
    <source>
        <strain evidence="2">34484-21</strain>
    </source>
</reference>
<dbReference type="Proteomes" id="UP001171111">
    <property type="component" value="Unassembled WGS sequence"/>
</dbReference>
<sequence>MSFEEALSVFNDEFALLIYDEEHSSDEERFLLLGKSLANNLLLVVHCYKEKDVIRIISARKATKNESKEYLGKKLKGYENESRI</sequence>
<proteinExistence type="predicted"/>
<protein>
    <submittedName>
        <fullName evidence="1">BrnT family toxin</fullName>
    </submittedName>
</protein>
<name>A0ABT8T7R4_9BACT</name>
<evidence type="ECO:0000313" key="2">
    <source>
        <dbReference type="Proteomes" id="UP001171111"/>
    </source>
</evidence>
<keyword evidence="2" id="KW-1185">Reference proteome</keyword>
<accession>A0ABT8T7R4</accession>
<dbReference type="RefSeq" id="WP_302243821.1">
    <property type="nucleotide sequence ID" value="NZ_JAULJQ010000002.1"/>
</dbReference>